<dbReference type="PANTHER" id="PTHR38160">
    <property type="entry name" value="ZINC FINGER CCCH DOMAIN-CONTAINING PROTEIN 40"/>
    <property type="match status" value="1"/>
</dbReference>
<evidence type="ECO:0000256" key="3">
    <source>
        <dbReference type="ARBA" id="ARBA00022833"/>
    </source>
</evidence>
<evidence type="ECO:0000259" key="7">
    <source>
        <dbReference type="PROSITE" id="PS50103"/>
    </source>
</evidence>
<evidence type="ECO:0000256" key="5">
    <source>
        <dbReference type="SAM" id="Coils"/>
    </source>
</evidence>
<gene>
    <name evidence="8" type="ORF">HS088_TW06G00214</name>
</gene>
<protein>
    <submittedName>
        <fullName evidence="8">Zinc finger CCCH domain-containing protein 13 isoform X1</fullName>
    </submittedName>
</protein>
<evidence type="ECO:0000256" key="6">
    <source>
        <dbReference type="SAM" id="MobiDB-lite"/>
    </source>
</evidence>
<feature type="region of interest" description="Disordered" evidence="6">
    <location>
        <begin position="40"/>
        <end position="124"/>
    </location>
</feature>
<comment type="caution">
    <text evidence="8">The sequence shown here is derived from an EMBL/GenBank/DDBJ whole genome shotgun (WGS) entry which is preliminary data.</text>
</comment>
<dbReference type="SMART" id="SM00356">
    <property type="entry name" value="ZnF_C3H1"/>
    <property type="match status" value="1"/>
</dbReference>
<keyword evidence="1 4" id="KW-0479">Metal-binding</keyword>
<organism evidence="8 9">
    <name type="scientific">Tripterygium wilfordii</name>
    <name type="common">Thunder God vine</name>
    <dbReference type="NCBI Taxonomy" id="458696"/>
    <lineage>
        <taxon>Eukaryota</taxon>
        <taxon>Viridiplantae</taxon>
        <taxon>Streptophyta</taxon>
        <taxon>Embryophyta</taxon>
        <taxon>Tracheophyta</taxon>
        <taxon>Spermatophyta</taxon>
        <taxon>Magnoliopsida</taxon>
        <taxon>eudicotyledons</taxon>
        <taxon>Gunneridae</taxon>
        <taxon>Pentapetalae</taxon>
        <taxon>rosids</taxon>
        <taxon>fabids</taxon>
        <taxon>Celastrales</taxon>
        <taxon>Celastraceae</taxon>
        <taxon>Tripterygium</taxon>
    </lineage>
</organism>
<dbReference type="AlphaFoldDB" id="A0A7J7DID1"/>
<dbReference type="InterPro" id="IPR000571">
    <property type="entry name" value="Znf_CCCH"/>
</dbReference>
<dbReference type="Proteomes" id="UP000593562">
    <property type="component" value="Unassembled WGS sequence"/>
</dbReference>
<feature type="region of interest" description="Disordered" evidence="6">
    <location>
        <begin position="325"/>
        <end position="345"/>
    </location>
</feature>
<sequence>MVEQKLYKTKLCALYQRGRCNRQSCSFAHGDAELRRYSGSYRGRHGYQGGDLRDRLDRRISPKGRYSQGRDARGRQTFHGHSPSSSLERKSDKRSSKKQHLDGHSDFSGSLKNSDGANKSVKKGKNISSEYKGVLKEQLNKRETEIQMLDQKRFQLGILMEEKVQEAENLTSRIFELDTQLSKEKEECKRITSQMKKFVKAHNRYSQVQAELRRSQLRLQKFGDQLGSDITRDGSNEEGSNVNIVSDEEPNDYRLRSPQKVMRHNSSPNRKRLRVNQGTAEEFRQGTLAKNGRYVDETIRSEKFLLSNLRPAQLDVDNVVELVNNESGGDRDGKPKRGKNVPIGTPFTDKVKGLGSGNLLPATSMAAHVADEVAEFEDERIEIVESASMEVEKAFMKNGVFENISRGIDRGVTHGDQCLPFLLPPPPPFPRNSHSRYKAEDENVDVEVVEEEVEIV</sequence>
<feature type="coiled-coil region" evidence="5">
    <location>
        <begin position="160"/>
        <end position="187"/>
    </location>
</feature>
<keyword evidence="2 4" id="KW-0863">Zinc-finger</keyword>
<dbReference type="GO" id="GO:0008270">
    <property type="term" value="F:zinc ion binding"/>
    <property type="evidence" value="ECO:0007669"/>
    <property type="project" value="UniProtKB-KW"/>
</dbReference>
<name>A0A7J7DID1_TRIWF</name>
<proteinExistence type="predicted"/>
<feature type="region of interest" description="Disordered" evidence="6">
    <location>
        <begin position="226"/>
        <end position="245"/>
    </location>
</feature>
<accession>A0A7J7DID1</accession>
<keyword evidence="3 4" id="KW-0862">Zinc</keyword>
<evidence type="ECO:0000256" key="2">
    <source>
        <dbReference type="ARBA" id="ARBA00022771"/>
    </source>
</evidence>
<feature type="compositionally biased region" description="Polar residues" evidence="6">
    <location>
        <begin position="107"/>
        <end position="117"/>
    </location>
</feature>
<dbReference type="FunCoup" id="A0A7J7DID1">
    <property type="interactions" value="1473"/>
</dbReference>
<dbReference type="InParanoid" id="A0A7J7DID1"/>
<dbReference type="InterPro" id="IPR045868">
    <property type="entry name" value="Znf_C3H13/40"/>
</dbReference>
<dbReference type="PANTHER" id="PTHR38160:SF1">
    <property type="entry name" value="ZINC FINGER CCCH DOMAIN-CONTAINING PROTEIN 40"/>
    <property type="match status" value="1"/>
</dbReference>
<evidence type="ECO:0000256" key="4">
    <source>
        <dbReference type="PROSITE-ProRule" id="PRU00723"/>
    </source>
</evidence>
<reference evidence="8 9" key="1">
    <citation type="journal article" date="2020" name="Nat. Commun.">
        <title>Genome of Tripterygium wilfordii and identification of cytochrome P450 involved in triptolide biosynthesis.</title>
        <authorList>
            <person name="Tu L."/>
            <person name="Su P."/>
            <person name="Zhang Z."/>
            <person name="Gao L."/>
            <person name="Wang J."/>
            <person name="Hu T."/>
            <person name="Zhou J."/>
            <person name="Zhang Y."/>
            <person name="Zhao Y."/>
            <person name="Liu Y."/>
            <person name="Song Y."/>
            <person name="Tong Y."/>
            <person name="Lu Y."/>
            <person name="Yang J."/>
            <person name="Xu C."/>
            <person name="Jia M."/>
            <person name="Peters R.J."/>
            <person name="Huang L."/>
            <person name="Gao W."/>
        </authorList>
    </citation>
    <scope>NUCLEOTIDE SEQUENCE [LARGE SCALE GENOMIC DNA]</scope>
    <source>
        <strain evidence="9">cv. XIE 37</strain>
        <tissue evidence="8">Leaf</tissue>
    </source>
</reference>
<feature type="domain" description="C3H1-type" evidence="7">
    <location>
        <begin position="6"/>
        <end position="32"/>
    </location>
</feature>
<dbReference type="InterPro" id="IPR036855">
    <property type="entry name" value="Znf_CCCH_sf"/>
</dbReference>
<dbReference type="SUPFAM" id="SSF90229">
    <property type="entry name" value="CCCH zinc finger"/>
    <property type="match status" value="1"/>
</dbReference>
<dbReference type="EMBL" id="JAAARO010000006">
    <property type="protein sequence ID" value="KAF5746049.1"/>
    <property type="molecule type" value="Genomic_DNA"/>
</dbReference>
<dbReference type="Gene3D" id="4.10.1000.10">
    <property type="entry name" value="Zinc finger, CCCH-type"/>
    <property type="match status" value="1"/>
</dbReference>
<evidence type="ECO:0000313" key="8">
    <source>
        <dbReference type="EMBL" id="KAF5746049.1"/>
    </source>
</evidence>
<feature type="compositionally biased region" description="Basic and acidic residues" evidence="6">
    <location>
        <begin position="51"/>
        <end position="60"/>
    </location>
</feature>
<evidence type="ECO:0000256" key="1">
    <source>
        <dbReference type="ARBA" id="ARBA00022723"/>
    </source>
</evidence>
<feature type="compositionally biased region" description="Basic and acidic residues" evidence="6">
    <location>
        <begin position="87"/>
        <end position="105"/>
    </location>
</feature>
<dbReference type="PROSITE" id="PS50103">
    <property type="entry name" value="ZF_C3H1"/>
    <property type="match status" value="1"/>
</dbReference>
<dbReference type="OrthoDB" id="665283at2759"/>
<evidence type="ECO:0000313" key="9">
    <source>
        <dbReference type="Proteomes" id="UP000593562"/>
    </source>
</evidence>
<keyword evidence="9" id="KW-1185">Reference proteome</keyword>
<keyword evidence="5" id="KW-0175">Coiled coil</keyword>
<feature type="zinc finger region" description="C3H1-type" evidence="4">
    <location>
        <begin position="6"/>
        <end position="32"/>
    </location>
</feature>